<dbReference type="SUPFAM" id="SSF53474">
    <property type="entry name" value="alpha/beta-Hydrolases"/>
    <property type="match status" value="1"/>
</dbReference>
<protein>
    <recommendedName>
        <fullName evidence="3">Carboxylic ester hydrolase</fullName>
        <ecNumber evidence="3">3.1.1.-</ecNumber>
    </recommendedName>
</protein>
<dbReference type="InterPro" id="IPR019819">
    <property type="entry name" value="Carboxylesterase_B_CS"/>
</dbReference>
<evidence type="ECO:0000256" key="2">
    <source>
        <dbReference type="ARBA" id="ARBA00022801"/>
    </source>
</evidence>
<evidence type="ECO:0000256" key="1">
    <source>
        <dbReference type="ARBA" id="ARBA00005964"/>
    </source>
</evidence>
<dbReference type="InterPro" id="IPR029058">
    <property type="entry name" value="AB_hydrolase_fold"/>
</dbReference>
<comment type="similarity">
    <text evidence="1 3">Belongs to the type-B carboxylesterase/lipase family.</text>
</comment>
<feature type="domain" description="Carboxylesterase type B" evidence="4">
    <location>
        <begin position="365"/>
        <end position="496"/>
    </location>
</feature>
<dbReference type="InterPro" id="IPR019826">
    <property type="entry name" value="Carboxylesterase_B_AS"/>
</dbReference>
<comment type="caution">
    <text evidence="5">The sequence shown here is derived from an EMBL/GenBank/DDBJ whole genome shotgun (WGS) entry which is preliminary data.</text>
</comment>
<name>A0A3B9KWU3_9PROT</name>
<dbReference type="InterPro" id="IPR050309">
    <property type="entry name" value="Type-B_Carboxylest/Lipase"/>
</dbReference>
<dbReference type="PANTHER" id="PTHR11559">
    <property type="entry name" value="CARBOXYLESTERASE"/>
    <property type="match status" value="1"/>
</dbReference>
<dbReference type="AlphaFoldDB" id="A0A3B9KWU3"/>
<proteinExistence type="inferred from homology"/>
<accession>A0A3B9KWU3</accession>
<dbReference type="InterPro" id="IPR002018">
    <property type="entry name" value="CarbesteraseB"/>
</dbReference>
<reference evidence="5 6" key="1">
    <citation type="journal article" date="2018" name="Nat. Biotechnol.">
        <title>A standardized bacterial taxonomy based on genome phylogeny substantially revises the tree of life.</title>
        <authorList>
            <person name="Parks D.H."/>
            <person name="Chuvochina M."/>
            <person name="Waite D.W."/>
            <person name="Rinke C."/>
            <person name="Skarshewski A."/>
            <person name="Chaumeil P.A."/>
            <person name="Hugenholtz P."/>
        </authorList>
    </citation>
    <scope>NUCLEOTIDE SEQUENCE [LARGE SCALE GENOMIC DNA]</scope>
    <source>
        <strain evidence="5">UBA8557</strain>
    </source>
</reference>
<dbReference type="Proteomes" id="UP000259173">
    <property type="component" value="Unassembled WGS sequence"/>
</dbReference>
<gene>
    <name evidence="5" type="ORF">DCG65_01340</name>
</gene>
<dbReference type="EMBL" id="DMBR01000038">
    <property type="protein sequence ID" value="HAE93172.1"/>
    <property type="molecule type" value="Genomic_DNA"/>
</dbReference>
<evidence type="ECO:0000313" key="6">
    <source>
        <dbReference type="Proteomes" id="UP000259173"/>
    </source>
</evidence>
<feature type="domain" description="Carboxylesterase type B" evidence="4">
    <location>
        <begin position="31"/>
        <end position="351"/>
    </location>
</feature>
<evidence type="ECO:0000256" key="3">
    <source>
        <dbReference type="RuleBase" id="RU361235"/>
    </source>
</evidence>
<dbReference type="PROSITE" id="PS00941">
    <property type="entry name" value="CARBOXYLESTERASE_B_2"/>
    <property type="match status" value="1"/>
</dbReference>
<dbReference type="GO" id="GO:0016787">
    <property type="term" value="F:hydrolase activity"/>
    <property type="evidence" value="ECO:0007669"/>
    <property type="project" value="UniProtKB-KW"/>
</dbReference>
<dbReference type="Gene3D" id="3.40.50.1820">
    <property type="entry name" value="alpha/beta hydrolase"/>
    <property type="match status" value="1"/>
</dbReference>
<evidence type="ECO:0000259" key="4">
    <source>
        <dbReference type="Pfam" id="PF00135"/>
    </source>
</evidence>
<organism evidence="5 6">
    <name type="scientific">Hyphomonas atlantica</name>
    <dbReference type="NCBI Taxonomy" id="1280948"/>
    <lineage>
        <taxon>Bacteria</taxon>
        <taxon>Pseudomonadati</taxon>
        <taxon>Pseudomonadota</taxon>
        <taxon>Alphaproteobacteria</taxon>
        <taxon>Hyphomonadales</taxon>
        <taxon>Hyphomonadaceae</taxon>
        <taxon>Hyphomonas</taxon>
    </lineage>
</organism>
<evidence type="ECO:0000313" key="5">
    <source>
        <dbReference type="EMBL" id="HAE93172.1"/>
    </source>
</evidence>
<dbReference type="Pfam" id="PF00135">
    <property type="entry name" value="COesterase"/>
    <property type="match status" value="2"/>
</dbReference>
<sequence>MLASIGLLCLSACGGGYTYVPPAPLLADEGTFVETELGPVIGGREENGAKAWLGLPYAAPPIGKRRWRAPMRAMAWTTPRHTLNHPAWCPQMTNGLDGLFGLESGEIRGDEDCLYLDIYAPSGATIESELPVMVWVHGGSNVWGRAEQYDGSRLAEQEDVIVIVIQYRLGPLGWFSHPSLRAEGQPANFALLDIIAALGWVNENIAAFGGDPDKVSLFGESAGAHNILALLAMPEADGLYRAAIAQSGLPLSLPREASEEGDGARILGAISAAEAFTGRSDASPDQLRSVPFGQIVGAYADRQPATVIQDGLTLPDLPLDEAIAAHQAGHDIPIILGSNRDEAKYLLAFDTSFTKLAFGIFPQSKDKDHYNSVDNAMSSMWRLVGVDRFARTLAASNTGPVYTYRFDWDEQGKVGLSDMSDLIGAAHSLEIPFVFGRFNSFMGRLDERMFNKSNQPGRTVLSDAMMSYWGAIARSGAPDKGEEIQRPVWQPVDEGGSPTLIFDTEDGGGIRLAEEPLVLESLLRQIEMDEALTQDNRRCRVAQQIEQFFGRDEPVLASFAQQACMTE</sequence>
<dbReference type="EC" id="3.1.1.-" evidence="3"/>
<keyword evidence="2 3" id="KW-0378">Hydrolase</keyword>
<dbReference type="PROSITE" id="PS00122">
    <property type="entry name" value="CARBOXYLESTERASE_B_1"/>
    <property type="match status" value="1"/>
</dbReference>